<dbReference type="AlphaFoldDB" id="A0AAD5FWU2"/>
<keyword evidence="1 2" id="KW-0694">RNA-binding</keyword>
<dbReference type="Gene3D" id="3.30.70.330">
    <property type="match status" value="2"/>
</dbReference>
<gene>
    <name evidence="5" type="ORF">KGF57_004649</name>
</gene>
<dbReference type="PROSITE" id="PS50102">
    <property type="entry name" value="RRM"/>
    <property type="match status" value="2"/>
</dbReference>
<evidence type="ECO:0000256" key="1">
    <source>
        <dbReference type="ARBA" id="ARBA00022884"/>
    </source>
</evidence>
<dbReference type="EMBL" id="JAIHNG010000163">
    <property type="protein sequence ID" value="KAI5949439.1"/>
    <property type="molecule type" value="Genomic_DNA"/>
</dbReference>
<dbReference type="Proteomes" id="UP001204833">
    <property type="component" value="Unassembled WGS sequence"/>
</dbReference>
<dbReference type="GeneID" id="76152693"/>
<evidence type="ECO:0000256" key="2">
    <source>
        <dbReference type="PROSITE-ProRule" id="PRU00176"/>
    </source>
</evidence>
<dbReference type="SMART" id="SM00360">
    <property type="entry name" value="RRM"/>
    <property type="match status" value="2"/>
</dbReference>
<dbReference type="InterPro" id="IPR050374">
    <property type="entry name" value="RRT5_SRSF_SR"/>
</dbReference>
<proteinExistence type="predicted"/>
<reference evidence="5 6" key="1">
    <citation type="journal article" date="2022" name="DNA Res.">
        <title>Genome analysis of five recently described species of the CUG-Ser clade uncovers Candida theae as a new hybrid lineage with pathogenic potential in the Candida parapsilosis species complex.</title>
        <authorList>
            <person name="Mixao V."/>
            <person name="Del Olmo V."/>
            <person name="Hegedusova E."/>
            <person name="Saus E."/>
            <person name="Pryszcz L."/>
            <person name="Cillingova A."/>
            <person name="Nosek J."/>
            <person name="Gabaldon T."/>
        </authorList>
    </citation>
    <scope>NUCLEOTIDE SEQUENCE [LARGE SCALE GENOMIC DNA]</scope>
    <source>
        <strain evidence="5 6">CBS 12239</strain>
    </source>
</reference>
<evidence type="ECO:0000313" key="5">
    <source>
        <dbReference type="EMBL" id="KAI5949439.1"/>
    </source>
</evidence>
<dbReference type="SUPFAM" id="SSF54928">
    <property type="entry name" value="RNA-binding domain, RBD"/>
    <property type="match status" value="1"/>
</dbReference>
<dbReference type="RefSeq" id="XP_051606783.1">
    <property type="nucleotide sequence ID" value="XM_051754181.1"/>
</dbReference>
<evidence type="ECO:0000259" key="4">
    <source>
        <dbReference type="PROSITE" id="PS50102"/>
    </source>
</evidence>
<feature type="domain" description="RRM" evidence="4">
    <location>
        <begin position="7"/>
        <end position="85"/>
    </location>
</feature>
<feature type="region of interest" description="Disordered" evidence="3">
    <location>
        <begin position="101"/>
        <end position="130"/>
    </location>
</feature>
<protein>
    <recommendedName>
        <fullName evidence="4">RRM domain-containing protein</fullName>
    </recommendedName>
</protein>
<name>A0AAD5FWU2_9ASCO</name>
<organism evidence="5 6">
    <name type="scientific">Candida theae</name>
    <dbReference type="NCBI Taxonomy" id="1198502"/>
    <lineage>
        <taxon>Eukaryota</taxon>
        <taxon>Fungi</taxon>
        <taxon>Dikarya</taxon>
        <taxon>Ascomycota</taxon>
        <taxon>Saccharomycotina</taxon>
        <taxon>Pichiomycetes</taxon>
        <taxon>Debaryomycetaceae</taxon>
        <taxon>Candida/Lodderomyces clade</taxon>
        <taxon>Candida</taxon>
    </lineage>
</organism>
<dbReference type="Pfam" id="PF00076">
    <property type="entry name" value="RRM_1"/>
    <property type="match status" value="2"/>
</dbReference>
<dbReference type="GO" id="GO:0003729">
    <property type="term" value="F:mRNA binding"/>
    <property type="evidence" value="ECO:0007669"/>
    <property type="project" value="TreeGrafter"/>
</dbReference>
<dbReference type="InterPro" id="IPR000504">
    <property type="entry name" value="RRM_dom"/>
</dbReference>
<dbReference type="GO" id="GO:0005634">
    <property type="term" value="C:nucleus"/>
    <property type="evidence" value="ECO:0007669"/>
    <property type="project" value="TreeGrafter"/>
</dbReference>
<dbReference type="PANTHER" id="PTHR23003">
    <property type="entry name" value="RNA RECOGNITION MOTIF RRM DOMAIN CONTAINING PROTEIN"/>
    <property type="match status" value="1"/>
</dbReference>
<evidence type="ECO:0000313" key="6">
    <source>
        <dbReference type="Proteomes" id="UP001204833"/>
    </source>
</evidence>
<dbReference type="InterPro" id="IPR012677">
    <property type="entry name" value="Nucleotide-bd_a/b_plait_sf"/>
</dbReference>
<comment type="caution">
    <text evidence="5">The sequence shown here is derived from an EMBL/GenBank/DDBJ whole genome shotgun (WGS) entry which is preliminary data.</text>
</comment>
<accession>A0AAD5FWU2</accession>
<sequence length="214" mass="24675">MSVEPKQTVYVNNINDRVSTNKVRSVLETNLQKYRPVSISLAKTLKLKGQAFLTFQSIGDASRAIEALNNQEYFGKRVRATFANSNSDTLLDKKELKQIRTRRQQEHKVSKQSTKHAKSTVDKSKIKKQNQKLPPHRILLLQNISPALHVTKESLDEFFEKFAGFEAARFIKVRSLAFIDFENDDSAIECLQSIDEDEIRRNFGEDIVLWYAKK</sequence>
<evidence type="ECO:0000256" key="3">
    <source>
        <dbReference type="SAM" id="MobiDB-lite"/>
    </source>
</evidence>
<keyword evidence="6" id="KW-1185">Reference proteome</keyword>
<feature type="domain" description="RRM" evidence="4">
    <location>
        <begin position="137"/>
        <end position="214"/>
    </location>
</feature>
<dbReference type="GO" id="GO:0005737">
    <property type="term" value="C:cytoplasm"/>
    <property type="evidence" value="ECO:0007669"/>
    <property type="project" value="TreeGrafter"/>
</dbReference>
<dbReference type="InterPro" id="IPR035979">
    <property type="entry name" value="RBD_domain_sf"/>
</dbReference>